<dbReference type="Pfam" id="PF12708">
    <property type="entry name" value="Pect-lyase_RHGA_epim"/>
    <property type="match status" value="1"/>
</dbReference>
<keyword evidence="3" id="KW-1185">Reference proteome</keyword>
<keyword evidence="2" id="KW-0378">Hydrolase</keyword>
<dbReference type="InterPro" id="IPR012334">
    <property type="entry name" value="Pectin_lyas_fold"/>
</dbReference>
<dbReference type="Proteomes" id="UP001524587">
    <property type="component" value="Unassembled WGS sequence"/>
</dbReference>
<dbReference type="EMBL" id="JAMSKV010000017">
    <property type="protein sequence ID" value="MCQ8279847.1"/>
    <property type="molecule type" value="Genomic_DNA"/>
</dbReference>
<reference evidence="2 3" key="1">
    <citation type="submission" date="2022-06" db="EMBL/GenBank/DDBJ databases">
        <title>Endosaccharibacter gen. nov., sp. nov., endophytic bacteria isolated from sugarcane.</title>
        <authorList>
            <person name="Pitiwittayakul N."/>
            <person name="Yukphan P."/>
            <person name="Charoenyingcharoen P."/>
            <person name="Tanasupawat S."/>
        </authorList>
    </citation>
    <scope>NUCLEOTIDE SEQUENCE [LARGE SCALE GENOMIC DNA]</scope>
    <source>
        <strain evidence="2 3">KSS8</strain>
    </source>
</reference>
<feature type="domain" description="Rhamnogalacturonase A/B/Epimerase-like pectate lyase" evidence="1">
    <location>
        <begin position="82"/>
        <end position="207"/>
    </location>
</feature>
<protein>
    <submittedName>
        <fullName evidence="2">Glycoside hydrolase family 55 protein</fullName>
    </submittedName>
</protein>
<evidence type="ECO:0000313" key="3">
    <source>
        <dbReference type="Proteomes" id="UP001524587"/>
    </source>
</evidence>
<comment type="caution">
    <text evidence="2">The sequence shown here is derived from an EMBL/GenBank/DDBJ whole genome shotgun (WGS) entry which is preliminary data.</text>
</comment>
<proteinExistence type="predicted"/>
<accession>A0ABT1WAE3</accession>
<evidence type="ECO:0000313" key="2">
    <source>
        <dbReference type="EMBL" id="MCQ8279847.1"/>
    </source>
</evidence>
<organism evidence="2 3">
    <name type="scientific">Endosaccharibacter trunci</name>
    <dbReference type="NCBI Taxonomy" id="2812733"/>
    <lineage>
        <taxon>Bacteria</taxon>
        <taxon>Pseudomonadati</taxon>
        <taxon>Pseudomonadota</taxon>
        <taxon>Alphaproteobacteria</taxon>
        <taxon>Acetobacterales</taxon>
        <taxon>Acetobacteraceae</taxon>
        <taxon>Endosaccharibacter</taxon>
    </lineage>
</organism>
<evidence type="ECO:0000259" key="1">
    <source>
        <dbReference type="Pfam" id="PF12708"/>
    </source>
</evidence>
<dbReference type="SUPFAM" id="SSF51126">
    <property type="entry name" value="Pectin lyase-like"/>
    <property type="match status" value="1"/>
</dbReference>
<dbReference type="InterPro" id="IPR011050">
    <property type="entry name" value="Pectin_lyase_fold/virulence"/>
</dbReference>
<dbReference type="InterPro" id="IPR024535">
    <property type="entry name" value="RHGA/B-epi-like_pectate_lyase"/>
</dbReference>
<sequence>MAAAIKQSNFAGMNLSAATVAGTPLSTIASQAANAATQSALAGVASTANAALPAAALPSTAIRANFDDVARALADRMSDHLNVKAFGAMGDGVTDDTLAFQNAAAVATGHIPTSIGAGLSNYLSALGSYFLNIGAKRNGAVEIDIPAGHYILTAPIAVNYQTNSAIRWRGDGSSMTELEFRGGVDGLVTTFAQNVTYGNDLARTGNWQGQGIEVEGIHFIANTGIVPAAAAGQTNIGTGQGESGTAIKTIGIQLINASMPPFQIYHDLLFSNSGGWNDAANNWKTALYLQDPDNLFVDHVAFIDHSLSNNHTSIPIWVHSTAPAGGPGHGFLNFDYPLLFGGGSACMQFDGNAIQGIVISHAATVACQDGITWLAAANSLSGSITIADGSLGAQRYMVHITNASTIFSHDNFIYNDSPPVGTDPIYFYVQGAAELISHHDQFYGPPAGTMGSGHSSTAMFVSGLGTAAQPSQIDGDNVWRFDNGLLFGGGSTYTFTNDVVSAQTTTCYRDTSASTTPSLRGQFDGIYCGGTVNAHDGVGVTGMIDWANQRYLNAGVELGLPGITSPGGVAGGVGILDFHSVPSTNGLLSGLNDEDFRFAVSGGTAGTNGSGTLTATGGQFVVNANLDEKLLATFEQNVNVNGTVNTQNLNATGIVTTPSVQYSNFAPPSSASTACVAGVSGDAVVSGTAYHFFCAATNSWVRVSMAAW</sequence>
<dbReference type="GO" id="GO:0016787">
    <property type="term" value="F:hydrolase activity"/>
    <property type="evidence" value="ECO:0007669"/>
    <property type="project" value="UniProtKB-KW"/>
</dbReference>
<gene>
    <name evidence="2" type="ORF">NFI95_15490</name>
</gene>
<dbReference type="Gene3D" id="2.160.20.10">
    <property type="entry name" value="Single-stranded right-handed beta-helix, Pectin lyase-like"/>
    <property type="match status" value="1"/>
</dbReference>
<name>A0ABT1WAE3_9PROT</name>
<dbReference type="RefSeq" id="WP_422865336.1">
    <property type="nucleotide sequence ID" value="NZ_JAMSKV010000017.1"/>
</dbReference>